<protein>
    <submittedName>
        <fullName evidence="2">Uncharacterized protein</fullName>
    </submittedName>
</protein>
<comment type="caution">
    <text evidence="2">The sequence shown here is derived from an EMBL/GenBank/DDBJ whole genome shotgun (WGS) entry which is preliminary data.</text>
</comment>
<proteinExistence type="predicted"/>
<gene>
    <name evidence="2" type="ORF">WQQ_08430</name>
</gene>
<dbReference type="AlphaFoldDB" id="I8I3P4"/>
<organism evidence="2 3">
    <name type="scientific">Hydrocarboniphaga effusa AP103</name>
    <dbReference type="NCBI Taxonomy" id="1172194"/>
    <lineage>
        <taxon>Bacteria</taxon>
        <taxon>Pseudomonadati</taxon>
        <taxon>Pseudomonadota</taxon>
        <taxon>Gammaproteobacteria</taxon>
        <taxon>Nevskiales</taxon>
        <taxon>Nevskiaceae</taxon>
        <taxon>Hydrocarboniphaga</taxon>
    </lineage>
</organism>
<reference evidence="2 3" key="1">
    <citation type="journal article" date="2012" name="J. Bacteriol.">
        <title>Genome Sequence of n-Alkane-Degrading Hydrocarboniphaga effusa Strain AP103T (ATCC BAA-332T).</title>
        <authorList>
            <person name="Chang H.K."/>
            <person name="Zylstra G.J."/>
            <person name="Chae J.C."/>
        </authorList>
    </citation>
    <scope>NUCLEOTIDE SEQUENCE [LARGE SCALE GENOMIC DNA]</scope>
    <source>
        <strain evidence="2 3">AP103</strain>
    </source>
</reference>
<sequence length="107" mass="12253">MASIEERPVPQRGAVKGQVLAKTQPFPRECRRSLRRAFHPPTPGASPFVDKWLGKRKIDELRPGVHAHKPQGYDLLSSFVRGTARRTWYRGGRLDTWDSVVAHKLKR</sequence>
<dbReference type="EMBL" id="AKGD01000001">
    <property type="protein sequence ID" value="EIT70706.1"/>
    <property type="molecule type" value="Genomic_DNA"/>
</dbReference>
<dbReference type="Proteomes" id="UP000003704">
    <property type="component" value="Unassembled WGS sequence"/>
</dbReference>
<evidence type="ECO:0000256" key="1">
    <source>
        <dbReference type="SAM" id="MobiDB-lite"/>
    </source>
</evidence>
<dbReference type="STRING" id="1172194.WQQ_08430"/>
<evidence type="ECO:0000313" key="2">
    <source>
        <dbReference type="EMBL" id="EIT70706.1"/>
    </source>
</evidence>
<keyword evidence="3" id="KW-1185">Reference proteome</keyword>
<feature type="region of interest" description="Disordered" evidence="1">
    <location>
        <begin position="1"/>
        <end position="22"/>
    </location>
</feature>
<accession>I8I3P4</accession>
<name>I8I3P4_9GAMM</name>
<evidence type="ECO:0000313" key="3">
    <source>
        <dbReference type="Proteomes" id="UP000003704"/>
    </source>
</evidence>